<evidence type="ECO:0000256" key="5">
    <source>
        <dbReference type="ARBA" id="ARBA00023128"/>
    </source>
</evidence>
<dbReference type="AlphaFoldDB" id="A0ABD2WWB1"/>
<dbReference type="FunFam" id="2.40.50.100:FF:000031">
    <property type="entry name" value="39S ribosomal protein L27, mitochondrial"/>
    <property type="match status" value="1"/>
</dbReference>
<keyword evidence="4" id="KW-0689">Ribosomal protein</keyword>
<dbReference type="Gene3D" id="2.40.50.100">
    <property type="match status" value="1"/>
</dbReference>
<evidence type="ECO:0000313" key="10">
    <source>
        <dbReference type="EMBL" id="KAL3397312.1"/>
    </source>
</evidence>
<dbReference type="GO" id="GO:0005743">
    <property type="term" value="C:mitochondrial inner membrane"/>
    <property type="evidence" value="ECO:0007669"/>
    <property type="project" value="UniProtKB-ARBA"/>
</dbReference>
<keyword evidence="5" id="KW-0496">Mitochondrion</keyword>
<dbReference type="PRINTS" id="PR00063">
    <property type="entry name" value="RIBOSOMALL27"/>
</dbReference>
<evidence type="ECO:0000256" key="3">
    <source>
        <dbReference type="ARBA" id="ARBA00022946"/>
    </source>
</evidence>
<evidence type="ECO:0000256" key="4">
    <source>
        <dbReference type="ARBA" id="ARBA00022980"/>
    </source>
</evidence>
<evidence type="ECO:0000256" key="6">
    <source>
        <dbReference type="ARBA" id="ARBA00023274"/>
    </source>
</evidence>
<gene>
    <name evidence="10" type="ORF">TKK_008880</name>
</gene>
<feature type="compositionally biased region" description="Polar residues" evidence="9">
    <location>
        <begin position="34"/>
        <end position="44"/>
    </location>
</feature>
<dbReference type="InterPro" id="IPR001684">
    <property type="entry name" value="Ribosomal_bL27"/>
</dbReference>
<dbReference type="EMBL" id="JBJJXI010000066">
    <property type="protein sequence ID" value="KAL3397312.1"/>
    <property type="molecule type" value="Genomic_DNA"/>
</dbReference>
<protein>
    <recommendedName>
        <fullName evidence="7">Large ribosomal subunit protein bL27m</fullName>
    </recommendedName>
    <alternativeName>
        <fullName evidence="8">39S ribosomal protein L27, mitochondrial</fullName>
    </alternativeName>
</protein>
<name>A0ABD2WWB1_9HYME</name>
<evidence type="ECO:0000256" key="1">
    <source>
        <dbReference type="ARBA" id="ARBA00004173"/>
    </source>
</evidence>
<dbReference type="GO" id="GO:0005840">
    <property type="term" value="C:ribosome"/>
    <property type="evidence" value="ECO:0007669"/>
    <property type="project" value="UniProtKB-KW"/>
</dbReference>
<reference evidence="10 11" key="1">
    <citation type="journal article" date="2024" name="bioRxiv">
        <title>A reference genome for Trichogramma kaykai: A tiny desert-dwelling parasitoid wasp with competing sex-ratio distorters.</title>
        <authorList>
            <person name="Culotta J."/>
            <person name="Lindsey A.R."/>
        </authorList>
    </citation>
    <scope>NUCLEOTIDE SEQUENCE [LARGE SCALE GENOMIC DNA]</scope>
    <source>
        <strain evidence="10 11">KSX58</strain>
    </source>
</reference>
<organism evidence="10 11">
    <name type="scientific">Trichogramma kaykai</name>
    <dbReference type="NCBI Taxonomy" id="54128"/>
    <lineage>
        <taxon>Eukaryota</taxon>
        <taxon>Metazoa</taxon>
        <taxon>Ecdysozoa</taxon>
        <taxon>Arthropoda</taxon>
        <taxon>Hexapoda</taxon>
        <taxon>Insecta</taxon>
        <taxon>Pterygota</taxon>
        <taxon>Neoptera</taxon>
        <taxon>Endopterygota</taxon>
        <taxon>Hymenoptera</taxon>
        <taxon>Apocrita</taxon>
        <taxon>Proctotrupomorpha</taxon>
        <taxon>Chalcidoidea</taxon>
        <taxon>Trichogrammatidae</taxon>
        <taxon>Trichogramma</taxon>
    </lineage>
</organism>
<comment type="similarity">
    <text evidence="2">Belongs to the bacterial ribosomal protein bL27 family.</text>
</comment>
<evidence type="ECO:0000256" key="2">
    <source>
        <dbReference type="ARBA" id="ARBA00010797"/>
    </source>
</evidence>
<proteinExistence type="inferred from homology"/>
<comment type="subcellular location">
    <subcellularLocation>
        <location evidence="1">Mitochondrion</location>
    </subcellularLocation>
</comment>
<sequence length="146" mass="16518">MATLANLAWKCFETPQSKTIPSCIKVCSRNAAKKTSGTTSNAGNSKPKHRGWKRQDGSVVTVGTSLATQNCTRWHPGLNVGFGRNGTLYAMVPGKVVVTCEKFEPKWDHTWVERHYEGRENQPLYKKYFNVIPKPQHNRFKLVNKI</sequence>
<dbReference type="PANTHER" id="PTHR15893">
    <property type="entry name" value="RIBOSOMAL PROTEIN L27"/>
    <property type="match status" value="1"/>
</dbReference>
<keyword evidence="11" id="KW-1185">Reference proteome</keyword>
<evidence type="ECO:0000256" key="8">
    <source>
        <dbReference type="ARBA" id="ARBA00076963"/>
    </source>
</evidence>
<keyword evidence="6" id="KW-0687">Ribonucleoprotein</keyword>
<dbReference type="Proteomes" id="UP001627154">
    <property type="component" value="Unassembled WGS sequence"/>
</dbReference>
<evidence type="ECO:0000256" key="7">
    <source>
        <dbReference type="ARBA" id="ARBA00035267"/>
    </source>
</evidence>
<comment type="caution">
    <text evidence="10">The sequence shown here is derived from an EMBL/GenBank/DDBJ whole genome shotgun (WGS) entry which is preliminary data.</text>
</comment>
<evidence type="ECO:0000313" key="11">
    <source>
        <dbReference type="Proteomes" id="UP001627154"/>
    </source>
</evidence>
<dbReference type="SUPFAM" id="SSF110324">
    <property type="entry name" value="Ribosomal L27 protein-like"/>
    <property type="match status" value="1"/>
</dbReference>
<accession>A0ABD2WWB1</accession>
<dbReference type="GO" id="GO:1990904">
    <property type="term" value="C:ribonucleoprotein complex"/>
    <property type="evidence" value="ECO:0007669"/>
    <property type="project" value="UniProtKB-KW"/>
</dbReference>
<evidence type="ECO:0000256" key="9">
    <source>
        <dbReference type="SAM" id="MobiDB-lite"/>
    </source>
</evidence>
<dbReference type="PANTHER" id="PTHR15893:SF0">
    <property type="entry name" value="LARGE RIBOSOMAL SUBUNIT PROTEIN BL27M"/>
    <property type="match status" value="1"/>
</dbReference>
<feature type="region of interest" description="Disordered" evidence="9">
    <location>
        <begin position="34"/>
        <end position="55"/>
    </location>
</feature>
<keyword evidence="3" id="KW-0809">Transit peptide</keyword>
<dbReference type="Pfam" id="PF01016">
    <property type="entry name" value="Ribosomal_L27"/>
    <property type="match status" value="1"/>
</dbReference>